<feature type="chain" id="PRO_5045762637" description="Secreted protein" evidence="1">
    <location>
        <begin position="23"/>
        <end position="223"/>
    </location>
</feature>
<organism evidence="2 3">
    <name type="scientific">Paracoccus spongiarum</name>
    <dbReference type="NCBI Taxonomy" id="3064387"/>
    <lineage>
        <taxon>Bacteria</taxon>
        <taxon>Pseudomonadati</taxon>
        <taxon>Pseudomonadota</taxon>
        <taxon>Alphaproteobacteria</taxon>
        <taxon>Rhodobacterales</taxon>
        <taxon>Paracoccaceae</taxon>
        <taxon>Paracoccus</taxon>
    </lineage>
</organism>
<evidence type="ECO:0008006" key="4">
    <source>
        <dbReference type="Google" id="ProtNLM"/>
    </source>
</evidence>
<sequence length="223" mass="23699">MVRTGLCWAAALLLLAATPALSDTAKARCDIYPAGQDALQSTGDCDFSQRQGFVTITLADGTAYDLEPVGDAPGNFRDAQGHAAYRQSGLGDLGQIFRLKDISIFVYWARDAAQGDAENATAPFSTDEFDATALLRCKPAGAAAFGQCPAGVMRMEDQQASVTVLDPEGQQFTMNFMNDMATGEPYVNATGREVVAVKEGESWMVTAAGSQTYEVPLVFLTGD</sequence>
<reference evidence="2 3" key="1">
    <citation type="submission" date="2023-08" db="EMBL/GenBank/DDBJ databases">
        <authorList>
            <person name="Park J.-S."/>
        </authorList>
    </citation>
    <scope>NUCLEOTIDE SEQUENCE [LARGE SCALE GENOMIC DNA]</scope>
    <source>
        <strain evidence="2 3">2205BS29-5</strain>
    </source>
</reference>
<protein>
    <recommendedName>
        <fullName evidence="4">Secreted protein</fullName>
    </recommendedName>
</protein>
<dbReference type="RefSeq" id="WP_305961555.1">
    <property type="nucleotide sequence ID" value="NZ_JAVAMQ010000001.1"/>
</dbReference>
<keyword evidence="1" id="KW-0732">Signal</keyword>
<feature type="signal peptide" evidence="1">
    <location>
        <begin position="1"/>
        <end position="22"/>
    </location>
</feature>
<dbReference type="EMBL" id="JAVAMQ010000001">
    <property type="protein sequence ID" value="MDP5305680.1"/>
    <property type="molecule type" value="Genomic_DNA"/>
</dbReference>
<dbReference type="Proteomes" id="UP001224997">
    <property type="component" value="Unassembled WGS sequence"/>
</dbReference>
<evidence type="ECO:0000313" key="3">
    <source>
        <dbReference type="Proteomes" id="UP001224997"/>
    </source>
</evidence>
<accession>A0ABT9J799</accession>
<name>A0ABT9J799_9RHOB</name>
<comment type="caution">
    <text evidence="2">The sequence shown here is derived from an EMBL/GenBank/DDBJ whole genome shotgun (WGS) entry which is preliminary data.</text>
</comment>
<keyword evidence="3" id="KW-1185">Reference proteome</keyword>
<evidence type="ECO:0000256" key="1">
    <source>
        <dbReference type="SAM" id="SignalP"/>
    </source>
</evidence>
<gene>
    <name evidence="2" type="ORF">Q5Y72_01025</name>
</gene>
<proteinExistence type="predicted"/>
<evidence type="ECO:0000313" key="2">
    <source>
        <dbReference type="EMBL" id="MDP5305680.1"/>
    </source>
</evidence>